<dbReference type="InterPro" id="IPR020287">
    <property type="entry name" value="Tail_sheath_C"/>
</dbReference>
<evidence type="ECO:0000313" key="4">
    <source>
        <dbReference type="Proteomes" id="UP000823405"/>
    </source>
</evidence>
<dbReference type="AlphaFoldDB" id="A0A9P6RKZ3"/>
<accession>A0A9P6RKZ3</accession>
<dbReference type="EMBL" id="JAAAIN010000126">
    <property type="protein sequence ID" value="KAG0319857.1"/>
    <property type="molecule type" value="Genomic_DNA"/>
</dbReference>
<dbReference type="OrthoDB" id="2433322at2759"/>
<dbReference type="Gene3D" id="3.40.50.11780">
    <property type="match status" value="1"/>
</dbReference>
<feature type="domain" description="Tail sheath protein C-terminal" evidence="2">
    <location>
        <begin position="267"/>
        <end position="371"/>
    </location>
</feature>
<dbReference type="PANTHER" id="PTHR35861:SF1">
    <property type="entry name" value="PHAGE TAIL SHEATH PROTEIN"/>
    <property type="match status" value="1"/>
</dbReference>
<reference evidence="3" key="1">
    <citation type="journal article" date="2020" name="Fungal Divers.">
        <title>Resolving the Mortierellaceae phylogeny through synthesis of multi-gene phylogenetics and phylogenomics.</title>
        <authorList>
            <person name="Vandepol N."/>
            <person name="Liber J."/>
            <person name="Desiro A."/>
            <person name="Na H."/>
            <person name="Kennedy M."/>
            <person name="Barry K."/>
            <person name="Grigoriev I.V."/>
            <person name="Miller A.N."/>
            <person name="O'Donnell K."/>
            <person name="Stajich J.E."/>
            <person name="Bonito G."/>
        </authorList>
    </citation>
    <scope>NUCLEOTIDE SEQUENCE</scope>
    <source>
        <strain evidence="3">NVP60</strain>
    </source>
</reference>
<proteinExistence type="inferred from homology"/>
<comment type="similarity">
    <text evidence="1">Belongs to the myoviridae tail sheath protein family.</text>
</comment>
<dbReference type="InterPro" id="IPR052042">
    <property type="entry name" value="Tail_sheath_structural"/>
</dbReference>
<sequence>MSTKVIVQQPGVYIEELSGLSLSISSNPTAVPVFLALAADATKFGPSKRVYSWLEFTEALKEGAPPIFTFDINNVLHLSVRTYFENGGGYCYILANDGTLEKEVKKLDDVTLIVAAGQEGIENKLLDLCPTDGMRFAILDGPKSAEDLKNVAGSKYPKHPQAAVYYPWLNASWADKKDDQGKVTERKIIPPSAAIAGAYCKVDGERGVWKAAANVELFGGVTPTDKVSDETQAQYMGEDSKPSINMIRQLLGGGTTIWGARTLNATSDDWRYIPVRRLFNTAERDIKKAMSVAMFEPNSQPTWEKVRSAIDTYLNGIWKQGGLMGNTDKEAYFVQIGQGITMTEADIEQGKMIVKIGMAAVRPDQFIILEFTQDMVQG</sequence>
<name>A0A9P6RKZ3_9FUNG</name>
<dbReference type="Pfam" id="PF17482">
    <property type="entry name" value="Phage_sheath_1C"/>
    <property type="match status" value="1"/>
</dbReference>
<evidence type="ECO:0000313" key="3">
    <source>
        <dbReference type="EMBL" id="KAG0319857.1"/>
    </source>
</evidence>
<dbReference type="PANTHER" id="PTHR35861">
    <property type="match status" value="1"/>
</dbReference>
<protein>
    <recommendedName>
        <fullName evidence="2">Tail sheath protein C-terminal domain-containing protein</fullName>
    </recommendedName>
</protein>
<evidence type="ECO:0000259" key="2">
    <source>
        <dbReference type="Pfam" id="PF17482"/>
    </source>
</evidence>
<keyword evidence="4" id="KW-1185">Reference proteome</keyword>
<gene>
    <name evidence="3" type="ORF">BGZ97_001281</name>
</gene>
<evidence type="ECO:0000256" key="1">
    <source>
        <dbReference type="ARBA" id="ARBA00008005"/>
    </source>
</evidence>
<organism evidence="3 4">
    <name type="scientific">Linnemannia gamsii</name>
    <dbReference type="NCBI Taxonomy" id="64522"/>
    <lineage>
        <taxon>Eukaryota</taxon>
        <taxon>Fungi</taxon>
        <taxon>Fungi incertae sedis</taxon>
        <taxon>Mucoromycota</taxon>
        <taxon>Mortierellomycotina</taxon>
        <taxon>Mortierellomycetes</taxon>
        <taxon>Mortierellales</taxon>
        <taxon>Mortierellaceae</taxon>
        <taxon>Linnemannia</taxon>
    </lineage>
</organism>
<dbReference type="Proteomes" id="UP000823405">
    <property type="component" value="Unassembled WGS sequence"/>
</dbReference>
<comment type="caution">
    <text evidence="3">The sequence shown here is derived from an EMBL/GenBank/DDBJ whole genome shotgun (WGS) entry which is preliminary data.</text>
</comment>